<evidence type="ECO:0000313" key="3">
    <source>
        <dbReference type="EMBL" id="ODM96034.1"/>
    </source>
</evidence>
<dbReference type="GO" id="GO:0017156">
    <property type="term" value="P:calcium-ion regulated exocytosis"/>
    <property type="evidence" value="ECO:0007669"/>
    <property type="project" value="TreeGrafter"/>
</dbReference>
<comment type="caution">
    <text evidence="3">The sequence shown here is derived from an EMBL/GenBank/DDBJ whole genome shotgun (WGS) entry which is preliminary data.</text>
</comment>
<dbReference type="PANTHER" id="PTHR10024:SF374">
    <property type="entry name" value="C2 DOMAIN-CONTAINING PROTEIN"/>
    <property type="match status" value="1"/>
</dbReference>
<dbReference type="GO" id="GO:0005544">
    <property type="term" value="F:calcium-dependent phospholipid binding"/>
    <property type="evidence" value="ECO:0007669"/>
    <property type="project" value="TreeGrafter"/>
</dbReference>
<dbReference type="OMA" id="NDWHYLK"/>
<dbReference type="SUPFAM" id="SSF49562">
    <property type="entry name" value="C2 domain (Calcium/lipid-binding domain, CaLB)"/>
    <property type="match status" value="1"/>
</dbReference>
<dbReference type="GO" id="GO:0001786">
    <property type="term" value="F:phosphatidylserine binding"/>
    <property type="evidence" value="ECO:0007669"/>
    <property type="project" value="TreeGrafter"/>
</dbReference>
<gene>
    <name evidence="3" type="ORF">Ocin01_10640</name>
</gene>
<accession>A0A1D2MTB5</accession>
<feature type="region of interest" description="Disordered" evidence="1">
    <location>
        <begin position="108"/>
        <end position="132"/>
    </location>
</feature>
<evidence type="ECO:0000256" key="1">
    <source>
        <dbReference type="SAM" id="MobiDB-lite"/>
    </source>
</evidence>
<feature type="compositionally biased region" description="Polar residues" evidence="1">
    <location>
        <begin position="159"/>
        <end position="202"/>
    </location>
</feature>
<dbReference type="EMBL" id="LJIJ01000591">
    <property type="protein sequence ID" value="ODM96034.1"/>
    <property type="molecule type" value="Genomic_DNA"/>
</dbReference>
<proteinExistence type="predicted"/>
<keyword evidence="4" id="KW-1185">Reference proteome</keyword>
<dbReference type="Proteomes" id="UP000094527">
    <property type="component" value="Unassembled WGS sequence"/>
</dbReference>
<dbReference type="AlphaFoldDB" id="A0A1D2MTB5"/>
<dbReference type="GO" id="GO:0030276">
    <property type="term" value="F:clathrin binding"/>
    <property type="evidence" value="ECO:0007669"/>
    <property type="project" value="TreeGrafter"/>
</dbReference>
<feature type="compositionally biased region" description="Polar residues" evidence="1">
    <location>
        <begin position="120"/>
        <end position="132"/>
    </location>
</feature>
<evidence type="ECO:0000259" key="2">
    <source>
        <dbReference type="Pfam" id="PF00168"/>
    </source>
</evidence>
<feature type="non-terminal residue" evidence="3">
    <location>
        <position position="1"/>
    </location>
</feature>
<protein>
    <submittedName>
        <fullName evidence="3">Synaptotagmin-9</fullName>
    </submittedName>
</protein>
<dbReference type="PANTHER" id="PTHR10024">
    <property type="entry name" value="SYNAPTOTAGMIN"/>
    <property type="match status" value="1"/>
</dbReference>
<dbReference type="GO" id="GO:0005886">
    <property type="term" value="C:plasma membrane"/>
    <property type="evidence" value="ECO:0007669"/>
    <property type="project" value="TreeGrafter"/>
</dbReference>
<evidence type="ECO:0000313" key="4">
    <source>
        <dbReference type="Proteomes" id="UP000094527"/>
    </source>
</evidence>
<reference evidence="3 4" key="1">
    <citation type="journal article" date="2016" name="Genome Biol. Evol.">
        <title>Gene Family Evolution Reflects Adaptation to Soil Environmental Stressors in the Genome of the Collembolan Orchesella cincta.</title>
        <authorList>
            <person name="Faddeeva-Vakhrusheva A."/>
            <person name="Derks M.F."/>
            <person name="Anvar S.Y."/>
            <person name="Agamennone V."/>
            <person name="Suring W."/>
            <person name="Smit S."/>
            <person name="van Straalen N.M."/>
            <person name="Roelofs D."/>
        </authorList>
    </citation>
    <scope>NUCLEOTIDE SEQUENCE [LARGE SCALE GENOMIC DNA]</scope>
    <source>
        <tissue evidence="3">Mixed pool</tissue>
    </source>
</reference>
<dbReference type="InterPro" id="IPR035892">
    <property type="entry name" value="C2_domain_sf"/>
</dbReference>
<dbReference type="STRING" id="48709.A0A1D2MTB5"/>
<feature type="region of interest" description="Disordered" evidence="1">
    <location>
        <begin position="146"/>
        <end position="216"/>
    </location>
</feature>
<dbReference type="GO" id="GO:0000149">
    <property type="term" value="F:SNARE binding"/>
    <property type="evidence" value="ECO:0007669"/>
    <property type="project" value="TreeGrafter"/>
</dbReference>
<sequence length="257" mass="28536">KRGEILIGLCYLPTAERMSVTIVKVTNLNPYFSHGTITKQSICYVRLLLLRADTGRVLKKKKTTFQKLSGSNGEQPVFNETLVFDMPPNELIQTVVLALVCFADKPPVPKHHRSDAGSGMSPQQYHHPTTTMPYYDDSLFHFSGNLNTPAGMIHPGNGHQRNNKSNSPNEPINGSSNDEQNRGNSTSANSTEQGNHNSNESPATDARPTKSKGHKEKDVVVGKVAFGCCVKNPIGRFHWEKMVLTPRTVVNDWHYLK</sequence>
<dbReference type="Gene3D" id="2.60.40.150">
    <property type="entry name" value="C2 domain"/>
    <property type="match status" value="1"/>
</dbReference>
<dbReference type="InterPro" id="IPR000008">
    <property type="entry name" value="C2_dom"/>
</dbReference>
<dbReference type="Pfam" id="PF00168">
    <property type="entry name" value="C2"/>
    <property type="match status" value="1"/>
</dbReference>
<dbReference type="OrthoDB" id="67700at2759"/>
<feature type="domain" description="C2" evidence="2">
    <location>
        <begin position="17"/>
        <end position="97"/>
    </location>
</feature>
<dbReference type="GO" id="GO:0005509">
    <property type="term" value="F:calcium ion binding"/>
    <property type="evidence" value="ECO:0007669"/>
    <property type="project" value="TreeGrafter"/>
</dbReference>
<dbReference type="GO" id="GO:0070382">
    <property type="term" value="C:exocytic vesicle"/>
    <property type="evidence" value="ECO:0007669"/>
    <property type="project" value="TreeGrafter"/>
</dbReference>
<organism evidence="3 4">
    <name type="scientific">Orchesella cincta</name>
    <name type="common">Springtail</name>
    <name type="synonym">Podura cincta</name>
    <dbReference type="NCBI Taxonomy" id="48709"/>
    <lineage>
        <taxon>Eukaryota</taxon>
        <taxon>Metazoa</taxon>
        <taxon>Ecdysozoa</taxon>
        <taxon>Arthropoda</taxon>
        <taxon>Hexapoda</taxon>
        <taxon>Collembola</taxon>
        <taxon>Entomobryomorpha</taxon>
        <taxon>Entomobryoidea</taxon>
        <taxon>Orchesellidae</taxon>
        <taxon>Orchesellinae</taxon>
        <taxon>Orchesella</taxon>
    </lineage>
</organism>
<name>A0A1D2MTB5_ORCCI</name>